<keyword evidence="1" id="KW-0472">Membrane</keyword>
<feature type="transmembrane region" description="Helical" evidence="1">
    <location>
        <begin position="186"/>
        <end position="205"/>
    </location>
</feature>
<evidence type="ECO:0000256" key="1">
    <source>
        <dbReference type="SAM" id="Phobius"/>
    </source>
</evidence>
<accession>A0A7U8C6L6</accession>
<feature type="transmembrane region" description="Helical" evidence="1">
    <location>
        <begin position="89"/>
        <end position="108"/>
    </location>
</feature>
<feature type="transmembrane region" description="Helical" evidence="1">
    <location>
        <begin position="61"/>
        <end position="82"/>
    </location>
</feature>
<protein>
    <submittedName>
        <fullName evidence="2">Membrane protein, putative</fullName>
    </submittedName>
</protein>
<keyword evidence="1" id="KW-1133">Transmembrane helix</keyword>
<dbReference type="AlphaFoldDB" id="A0A7U8C6L6"/>
<proteinExistence type="predicted"/>
<feature type="transmembrane region" description="Helical" evidence="1">
    <location>
        <begin position="211"/>
        <end position="231"/>
    </location>
</feature>
<keyword evidence="1" id="KW-0812">Transmembrane</keyword>
<evidence type="ECO:0000313" key="2">
    <source>
        <dbReference type="EMBL" id="EAR60859.1"/>
    </source>
</evidence>
<dbReference type="Proteomes" id="UP000002171">
    <property type="component" value="Unassembled WGS sequence"/>
</dbReference>
<dbReference type="OrthoDB" id="5659946at2"/>
<dbReference type="EMBL" id="AAOW01000013">
    <property type="protein sequence ID" value="EAR60859.1"/>
    <property type="molecule type" value="Genomic_DNA"/>
</dbReference>
<feature type="transmembrane region" description="Helical" evidence="1">
    <location>
        <begin position="243"/>
        <end position="268"/>
    </location>
</feature>
<comment type="caution">
    <text evidence="2">The sequence shown here is derived from an EMBL/GenBank/DDBJ whole genome shotgun (WGS) entry which is preliminary data.</text>
</comment>
<sequence>MRALAELVMKGRKQAALVAIIAALLPMLYWASAAAVALITLRKGTSDGAGVLVWALLPAGAWAFSGDPTPLAVITGTFLLAITLRETVSWAKVLMLALPIGALAGIGLETVLDGLLGQVIEATEKFLSQSAHQSGEVNLDTERLRLLLVGGLGSVHTAFMVLSLILARSWQSGLYNPGGFKQEFHVLKLPQMYTAILLASLLTIYQLELDFMRWLPLLLLPWIFAGIALIHGSLAKRDLGRSWLIAFYLAIVFIGPYVITLLVFAAILDSFVDFRARIPAKN</sequence>
<gene>
    <name evidence="2" type="ORF">MED92_16470</name>
</gene>
<dbReference type="RefSeq" id="WP_007020959.1">
    <property type="nucleotide sequence ID" value="NZ_CH724125.1"/>
</dbReference>
<name>A0A7U8C6L6_NEPCE</name>
<feature type="transmembrane region" description="Helical" evidence="1">
    <location>
        <begin position="146"/>
        <end position="166"/>
    </location>
</feature>
<evidence type="ECO:0000313" key="3">
    <source>
        <dbReference type="Proteomes" id="UP000002171"/>
    </source>
</evidence>
<keyword evidence="3" id="KW-1185">Reference proteome</keyword>
<organism evidence="2 3">
    <name type="scientific">Neptuniibacter caesariensis</name>
    <dbReference type="NCBI Taxonomy" id="207954"/>
    <lineage>
        <taxon>Bacteria</taxon>
        <taxon>Pseudomonadati</taxon>
        <taxon>Pseudomonadota</taxon>
        <taxon>Gammaproteobacteria</taxon>
        <taxon>Oceanospirillales</taxon>
        <taxon>Oceanospirillaceae</taxon>
        <taxon>Neptuniibacter</taxon>
    </lineage>
</organism>
<reference evidence="2 3" key="1">
    <citation type="submission" date="2006-02" db="EMBL/GenBank/DDBJ databases">
        <authorList>
            <person name="Pinhassi J."/>
            <person name="Pedros-Alio C."/>
            <person name="Ferriera S."/>
            <person name="Johnson J."/>
            <person name="Kravitz S."/>
            <person name="Halpern A."/>
            <person name="Remington K."/>
            <person name="Beeson K."/>
            <person name="Tran B."/>
            <person name="Rogers Y.-H."/>
            <person name="Friedman R."/>
            <person name="Venter J.C."/>
        </authorList>
    </citation>
    <scope>NUCLEOTIDE SEQUENCE [LARGE SCALE GENOMIC DNA]</scope>
    <source>
        <strain evidence="2 3">MED92</strain>
    </source>
</reference>